<protein>
    <submittedName>
        <fullName evidence="5">Tetratricopeptide repeat protein</fullName>
    </submittedName>
</protein>
<evidence type="ECO:0000256" key="2">
    <source>
        <dbReference type="ARBA" id="ARBA00022803"/>
    </source>
</evidence>
<keyword evidence="4" id="KW-1133">Transmembrane helix</keyword>
<comment type="caution">
    <text evidence="5">The sequence shown here is derived from an EMBL/GenBank/DDBJ whole genome shotgun (WGS) entry which is preliminary data.</text>
</comment>
<evidence type="ECO:0000256" key="3">
    <source>
        <dbReference type="PROSITE-ProRule" id="PRU00339"/>
    </source>
</evidence>
<dbReference type="InterPro" id="IPR019734">
    <property type="entry name" value="TPR_rpt"/>
</dbReference>
<keyword evidence="2 3" id="KW-0802">TPR repeat</keyword>
<keyword evidence="4" id="KW-0472">Membrane</keyword>
<dbReference type="SMART" id="SM00028">
    <property type="entry name" value="TPR"/>
    <property type="match status" value="3"/>
</dbReference>
<gene>
    <name evidence="5" type="ORF">IQ217_13795</name>
</gene>
<dbReference type="Pfam" id="PF13424">
    <property type="entry name" value="TPR_12"/>
    <property type="match status" value="1"/>
</dbReference>
<dbReference type="InterPro" id="IPR011990">
    <property type="entry name" value="TPR-like_helical_dom_sf"/>
</dbReference>
<dbReference type="Pfam" id="PF00515">
    <property type="entry name" value="TPR_1"/>
    <property type="match status" value="1"/>
</dbReference>
<evidence type="ECO:0000313" key="6">
    <source>
        <dbReference type="Proteomes" id="UP000658720"/>
    </source>
</evidence>
<feature type="repeat" description="TPR" evidence="3">
    <location>
        <begin position="52"/>
        <end position="85"/>
    </location>
</feature>
<keyword evidence="4" id="KW-0812">Transmembrane</keyword>
<organism evidence="5 6">
    <name type="scientific">Synechocystis salina LEGE 00031</name>
    <dbReference type="NCBI Taxonomy" id="1828736"/>
    <lineage>
        <taxon>Bacteria</taxon>
        <taxon>Bacillati</taxon>
        <taxon>Cyanobacteriota</taxon>
        <taxon>Cyanophyceae</taxon>
        <taxon>Synechococcales</taxon>
        <taxon>Merismopediaceae</taxon>
        <taxon>Synechocystis</taxon>
    </lineage>
</organism>
<dbReference type="SUPFAM" id="SSF48452">
    <property type="entry name" value="TPR-like"/>
    <property type="match status" value="1"/>
</dbReference>
<sequence>MTESLPIVYLSVLLIILGGLGVFVFSQVLKARRLENTFGKLQKKLQNSKGSAQEYYQLGSIYLDKKLYSQSINLFQKALKMGEEVEPENQALIYNAMGYACFAQEQFDLAIRHYKDALKLFPDYVIALNNLANVYEKKQMVNKALETYEQTLAIEPNNKVAQRRANSLKKRLVET</sequence>
<proteinExistence type="predicted"/>
<feature type="transmembrane region" description="Helical" evidence="4">
    <location>
        <begin position="6"/>
        <end position="25"/>
    </location>
</feature>
<dbReference type="PANTHER" id="PTHR45641:SF19">
    <property type="entry name" value="NEPHROCYSTIN-3"/>
    <property type="match status" value="1"/>
</dbReference>
<accession>A0ABR9VU73</accession>
<dbReference type="EMBL" id="JADEVV010000042">
    <property type="protein sequence ID" value="MBE9254892.1"/>
    <property type="molecule type" value="Genomic_DNA"/>
</dbReference>
<feature type="repeat" description="TPR" evidence="3">
    <location>
        <begin position="91"/>
        <end position="124"/>
    </location>
</feature>
<evidence type="ECO:0000313" key="5">
    <source>
        <dbReference type="EMBL" id="MBE9254892.1"/>
    </source>
</evidence>
<dbReference type="Proteomes" id="UP000658720">
    <property type="component" value="Unassembled WGS sequence"/>
</dbReference>
<feature type="repeat" description="TPR" evidence="3">
    <location>
        <begin position="125"/>
        <end position="158"/>
    </location>
</feature>
<name>A0ABR9VU73_9SYNC</name>
<dbReference type="Gene3D" id="1.25.40.10">
    <property type="entry name" value="Tetratricopeptide repeat domain"/>
    <property type="match status" value="1"/>
</dbReference>
<keyword evidence="1" id="KW-0677">Repeat</keyword>
<evidence type="ECO:0000256" key="1">
    <source>
        <dbReference type="ARBA" id="ARBA00022737"/>
    </source>
</evidence>
<evidence type="ECO:0000256" key="4">
    <source>
        <dbReference type="SAM" id="Phobius"/>
    </source>
</evidence>
<dbReference type="PROSITE" id="PS50005">
    <property type="entry name" value="TPR"/>
    <property type="match status" value="3"/>
</dbReference>
<keyword evidence="6" id="KW-1185">Reference proteome</keyword>
<reference evidence="5 6" key="1">
    <citation type="submission" date="2020-10" db="EMBL/GenBank/DDBJ databases">
        <authorList>
            <person name="Castelo-Branco R."/>
            <person name="Eusebio N."/>
            <person name="Adriana R."/>
            <person name="Vieira A."/>
            <person name="Brugerolle De Fraissinette N."/>
            <person name="Rezende De Castro R."/>
            <person name="Schneider M.P."/>
            <person name="Vasconcelos V."/>
            <person name="Leao P.N."/>
        </authorList>
    </citation>
    <scope>NUCLEOTIDE SEQUENCE [LARGE SCALE GENOMIC DNA]</scope>
    <source>
        <strain evidence="5 6">LEGE 00031</strain>
    </source>
</reference>
<dbReference type="RefSeq" id="WP_190596833.1">
    <property type="nucleotide sequence ID" value="NZ_JADEVV010000042.1"/>
</dbReference>
<dbReference type="PANTHER" id="PTHR45641">
    <property type="entry name" value="TETRATRICOPEPTIDE REPEAT PROTEIN (AFU_ORTHOLOGUE AFUA_6G03870)"/>
    <property type="match status" value="1"/>
</dbReference>